<organism evidence="2 3">
    <name type="scientific">Oryza rufipogon</name>
    <name type="common">Brownbeard rice</name>
    <name type="synonym">Asian wild rice</name>
    <dbReference type="NCBI Taxonomy" id="4529"/>
    <lineage>
        <taxon>Eukaryota</taxon>
        <taxon>Viridiplantae</taxon>
        <taxon>Streptophyta</taxon>
        <taxon>Embryophyta</taxon>
        <taxon>Tracheophyta</taxon>
        <taxon>Spermatophyta</taxon>
        <taxon>Magnoliopsida</taxon>
        <taxon>Liliopsida</taxon>
        <taxon>Poales</taxon>
        <taxon>Poaceae</taxon>
        <taxon>BOP clade</taxon>
        <taxon>Oryzoideae</taxon>
        <taxon>Oryzeae</taxon>
        <taxon>Oryzinae</taxon>
        <taxon>Oryza</taxon>
    </lineage>
</organism>
<dbReference type="Proteomes" id="UP000008022">
    <property type="component" value="Unassembled WGS sequence"/>
</dbReference>
<accession>A0A0E0Q5M8</accession>
<dbReference type="HOGENOM" id="CLU_2501902_0_0_1"/>
<dbReference type="AlphaFoldDB" id="A0A0E0Q5M8"/>
<evidence type="ECO:0000256" key="1">
    <source>
        <dbReference type="SAM" id="Phobius"/>
    </source>
</evidence>
<evidence type="ECO:0000313" key="3">
    <source>
        <dbReference type="Proteomes" id="UP000008022"/>
    </source>
</evidence>
<reference evidence="2" key="2">
    <citation type="submission" date="2015-06" db="UniProtKB">
        <authorList>
            <consortium name="EnsemblPlants"/>
        </authorList>
    </citation>
    <scope>IDENTIFICATION</scope>
</reference>
<name>A0A0E0Q5M8_ORYRU</name>
<dbReference type="EnsemblPlants" id="ORUFI07G07330.1">
    <property type="protein sequence ID" value="ORUFI07G07330.1"/>
    <property type="gene ID" value="ORUFI07G07330"/>
</dbReference>
<keyword evidence="1" id="KW-1133">Transmembrane helix</keyword>
<keyword evidence="1" id="KW-0812">Transmembrane</keyword>
<sequence>MDRMLTSVHREVSSRSGAAHAQYYQAFNKKINLAKIKAHQGTNQLVMALASDKLILSAIVLAVLAAVSAAGYGDVGEYCRVVKAVS</sequence>
<proteinExistence type="predicted"/>
<evidence type="ECO:0000313" key="2">
    <source>
        <dbReference type="EnsemblPlants" id="ORUFI07G07330.1"/>
    </source>
</evidence>
<keyword evidence="3" id="KW-1185">Reference proteome</keyword>
<feature type="transmembrane region" description="Helical" evidence="1">
    <location>
        <begin position="54"/>
        <end position="73"/>
    </location>
</feature>
<protein>
    <submittedName>
        <fullName evidence="2">Uncharacterized protein</fullName>
    </submittedName>
</protein>
<dbReference type="Gramene" id="ORUFI07G07330.1">
    <property type="protein sequence ID" value="ORUFI07G07330.1"/>
    <property type="gene ID" value="ORUFI07G07330"/>
</dbReference>
<reference evidence="3" key="1">
    <citation type="submission" date="2013-06" db="EMBL/GenBank/DDBJ databases">
        <authorList>
            <person name="Zhao Q."/>
        </authorList>
    </citation>
    <scope>NUCLEOTIDE SEQUENCE</scope>
    <source>
        <strain evidence="3">cv. W1943</strain>
    </source>
</reference>
<keyword evidence="1" id="KW-0472">Membrane</keyword>